<organism evidence="2 3">
    <name type="scientific">Ranatra chinensis</name>
    <dbReference type="NCBI Taxonomy" id="642074"/>
    <lineage>
        <taxon>Eukaryota</taxon>
        <taxon>Metazoa</taxon>
        <taxon>Ecdysozoa</taxon>
        <taxon>Arthropoda</taxon>
        <taxon>Hexapoda</taxon>
        <taxon>Insecta</taxon>
        <taxon>Pterygota</taxon>
        <taxon>Neoptera</taxon>
        <taxon>Paraneoptera</taxon>
        <taxon>Hemiptera</taxon>
        <taxon>Heteroptera</taxon>
        <taxon>Panheteroptera</taxon>
        <taxon>Nepomorpha</taxon>
        <taxon>Nepidae</taxon>
        <taxon>Ranatrinae</taxon>
        <taxon>Ranatra</taxon>
    </lineage>
</organism>
<gene>
    <name evidence="2" type="ORF">AAG570_001724</name>
</gene>
<feature type="region of interest" description="Disordered" evidence="1">
    <location>
        <begin position="1"/>
        <end position="22"/>
    </location>
</feature>
<name>A0ABD0YA66_9HEMI</name>
<evidence type="ECO:0000256" key="1">
    <source>
        <dbReference type="SAM" id="MobiDB-lite"/>
    </source>
</evidence>
<protein>
    <submittedName>
        <fullName evidence="2">Uncharacterized protein</fullName>
    </submittedName>
</protein>
<evidence type="ECO:0000313" key="2">
    <source>
        <dbReference type="EMBL" id="KAL1123954.1"/>
    </source>
</evidence>
<proteinExistence type="predicted"/>
<dbReference type="Proteomes" id="UP001558652">
    <property type="component" value="Unassembled WGS sequence"/>
</dbReference>
<comment type="caution">
    <text evidence="2">The sequence shown here is derived from an EMBL/GenBank/DDBJ whole genome shotgun (WGS) entry which is preliminary data.</text>
</comment>
<keyword evidence="3" id="KW-1185">Reference proteome</keyword>
<evidence type="ECO:0000313" key="3">
    <source>
        <dbReference type="Proteomes" id="UP001558652"/>
    </source>
</evidence>
<sequence length="134" mass="14226">MVKVKEDCDQGGLEGGTDDIVQGGSVGAEVQPLQSQAQPLQAQIQAQAVHPLQPQVEGKLPPTGTSNLATQHFHYHWSYPPTGGGAPATFHFGSGFEPQTSPHQHVVYFHVNPGVTVSFQMGDTVQVIKGECAL</sequence>
<reference evidence="2 3" key="1">
    <citation type="submission" date="2024-07" db="EMBL/GenBank/DDBJ databases">
        <title>Chromosome-level genome assembly of the water stick insect Ranatra chinensis (Heteroptera: Nepidae).</title>
        <authorList>
            <person name="Liu X."/>
        </authorList>
    </citation>
    <scope>NUCLEOTIDE SEQUENCE [LARGE SCALE GENOMIC DNA]</scope>
    <source>
        <strain evidence="2">Cailab_2021Rc</strain>
        <tissue evidence="2">Muscle</tissue>
    </source>
</reference>
<dbReference type="AlphaFoldDB" id="A0ABD0YA66"/>
<accession>A0ABD0YA66</accession>
<dbReference type="EMBL" id="JBFDAA010000011">
    <property type="protein sequence ID" value="KAL1123954.1"/>
    <property type="molecule type" value="Genomic_DNA"/>
</dbReference>